<keyword evidence="2" id="KW-1185">Reference proteome</keyword>
<accession>A0ACC2RMV0</accession>
<organism evidence="1 2">
    <name type="scientific">Entomophthora muscae</name>
    <dbReference type="NCBI Taxonomy" id="34485"/>
    <lineage>
        <taxon>Eukaryota</taxon>
        <taxon>Fungi</taxon>
        <taxon>Fungi incertae sedis</taxon>
        <taxon>Zoopagomycota</taxon>
        <taxon>Entomophthoromycotina</taxon>
        <taxon>Entomophthoromycetes</taxon>
        <taxon>Entomophthorales</taxon>
        <taxon>Entomophthoraceae</taxon>
        <taxon>Entomophthora</taxon>
    </lineage>
</organism>
<sequence>MGLETSYHSLRSLSRWVQLSLVASLLQIFFICTLEAIVFRGVLSDRQVIKTLIDELPRLPTATKNSTQFMHLDKVDRSRSYHDALPVYFGLFFFAQIFQFVLCCDAARNQNTIQILVLAFFNFLLLLYACVQLSQNYKANSFFSEVAKYYNLSFEISTDNIPLEISIIIILILFATSFAYIAYKLYQEYGWNIYKRIGADLQMRRRFTIYHIFVMVMKFDILLFISFSTQYIFLVIYPFSGFGQMFFIHLILSILICIVMSILAFWSVKTENNKGIILFALGCFGVMCYFISKLVAIHIPCTPPICVDRFASSRIFLTVFTCLCIFFSISTIIGSLLCYKNFGKGLKNLINDNVSTRTVSEDRANLRNNNRWSLD</sequence>
<evidence type="ECO:0000313" key="2">
    <source>
        <dbReference type="Proteomes" id="UP001165960"/>
    </source>
</evidence>
<dbReference type="EMBL" id="QTSX02007112">
    <property type="protein sequence ID" value="KAJ9051389.1"/>
    <property type="molecule type" value="Genomic_DNA"/>
</dbReference>
<comment type="caution">
    <text evidence="1">The sequence shown here is derived from an EMBL/GenBank/DDBJ whole genome shotgun (WGS) entry which is preliminary data.</text>
</comment>
<protein>
    <submittedName>
        <fullName evidence="1">Uncharacterized protein</fullName>
    </submittedName>
</protein>
<proteinExistence type="predicted"/>
<gene>
    <name evidence="1" type="ORF">DSO57_1004802</name>
</gene>
<reference evidence="1" key="1">
    <citation type="submission" date="2022-04" db="EMBL/GenBank/DDBJ databases">
        <title>Genome of the entomopathogenic fungus Entomophthora muscae.</title>
        <authorList>
            <person name="Elya C."/>
            <person name="Lovett B.R."/>
            <person name="Lee E."/>
            <person name="Macias A.M."/>
            <person name="Hajek A.E."/>
            <person name="De Bivort B.L."/>
            <person name="Kasson M.T."/>
            <person name="De Fine Licht H.H."/>
            <person name="Stajich J.E."/>
        </authorList>
    </citation>
    <scope>NUCLEOTIDE SEQUENCE</scope>
    <source>
        <strain evidence="1">Berkeley</strain>
    </source>
</reference>
<dbReference type="Proteomes" id="UP001165960">
    <property type="component" value="Unassembled WGS sequence"/>
</dbReference>
<name>A0ACC2RMV0_9FUNG</name>
<evidence type="ECO:0000313" key="1">
    <source>
        <dbReference type="EMBL" id="KAJ9051389.1"/>
    </source>
</evidence>